<dbReference type="InterPro" id="IPR026353">
    <property type="entry name" value="Hypoxan-DNA_Glyclase"/>
</dbReference>
<dbReference type="Proteomes" id="UP001163726">
    <property type="component" value="Plasmid pCadTS8_2"/>
</dbReference>
<evidence type="ECO:0000313" key="3">
    <source>
        <dbReference type="Proteomes" id="UP001163726"/>
    </source>
</evidence>
<keyword evidence="2" id="KW-0378">Hydrolase</keyword>
<dbReference type="CDD" id="cd10032">
    <property type="entry name" value="UDG-F6_HDG"/>
    <property type="match status" value="1"/>
</dbReference>
<dbReference type="SUPFAM" id="SSF52141">
    <property type="entry name" value="Uracil-DNA glycosylase-like"/>
    <property type="match status" value="1"/>
</dbReference>
<sequence>MTKAECFNAQISPNCQFLVLGSMPGVISLEKQSYYAHPRNAFWPIMADIFGFDPQLPYPEKIKNLNRAGVGLWDVIASCYREGSLDSAIKRSELEVNQFEPCFKQYENIEMLLFNGQKAATLYKQKVMPYLPDWAVQIKHQVMPSTSPAHASMTFEQKLAQWKLAFS</sequence>
<organism evidence="2 3">
    <name type="scientific">Catenovulum adriaticum</name>
    <dbReference type="NCBI Taxonomy" id="2984846"/>
    <lineage>
        <taxon>Bacteria</taxon>
        <taxon>Pseudomonadati</taxon>
        <taxon>Pseudomonadota</taxon>
        <taxon>Gammaproteobacteria</taxon>
        <taxon>Alteromonadales</taxon>
        <taxon>Alteromonadaceae</taxon>
        <taxon>Catenovulum</taxon>
    </lineage>
</organism>
<gene>
    <name evidence="2" type="ORF">OLW01_17505</name>
</gene>
<dbReference type="GO" id="GO:0033958">
    <property type="term" value="F:DNA-deoxyinosine glycosylase activity"/>
    <property type="evidence" value="ECO:0007669"/>
    <property type="project" value="UniProtKB-EC"/>
</dbReference>
<reference evidence="2" key="1">
    <citation type="submission" date="2022-10" db="EMBL/GenBank/DDBJ databases">
        <title>Catenovulum adriacola sp. nov. isolated in the Harbour of Susak.</title>
        <authorList>
            <person name="Schoch T."/>
            <person name="Reich S.J."/>
            <person name="Stoeferle S."/>
            <person name="Flaiz M."/>
            <person name="Kazda M."/>
            <person name="Riedel C.U."/>
            <person name="Duerre P."/>
        </authorList>
    </citation>
    <scope>NUCLEOTIDE SEQUENCE</scope>
    <source>
        <strain evidence="2">TS8</strain>
        <plasmid evidence="2">pCadTS8_2</plasmid>
    </source>
</reference>
<dbReference type="NCBIfam" id="TIGR04274">
    <property type="entry name" value="hypoxanDNAglyco"/>
    <property type="match status" value="1"/>
</dbReference>
<keyword evidence="2" id="KW-0614">Plasmid</keyword>
<name>A0ABY7AS28_9ALTE</name>
<dbReference type="EMBL" id="CP109967">
    <property type="protein sequence ID" value="WAJ72077.1"/>
    <property type="molecule type" value="Genomic_DNA"/>
</dbReference>
<protein>
    <submittedName>
        <fullName evidence="2">DNA-deoxyinosine glycosylase</fullName>
        <ecNumber evidence="2">3.2.2.15</ecNumber>
    </submittedName>
</protein>
<geneLocation type="plasmid" evidence="2 3">
    <name>pCadTS8_2</name>
</geneLocation>
<dbReference type="SMART" id="SM00986">
    <property type="entry name" value="UDG"/>
    <property type="match status" value="1"/>
</dbReference>
<keyword evidence="2" id="KW-0326">Glycosidase</keyword>
<dbReference type="Gene3D" id="3.40.470.10">
    <property type="entry name" value="Uracil-DNA glycosylase-like domain"/>
    <property type="match status" value="1"/>
</dbReference>
<dbReference type="SMART" id="SM00987">
    <property type="entry name" value="UreE_C"/>
    <property type="match status" value="1"/>
</dbReference>
<feature type="domain" description="Uracil-DNA glycosylase-like" evidence="1">
    <location>
        <begin position="8"/>
        <end position="166"/>
    </location>
</feature>
<proteinExistence type="predicted"/>
<accession>A0ABY7AS28</accession>
<dbReference type="InterPro" id="IPR005122">
    <property type="entry name" value="Uracil-DNA_glycosylase-like"/>
</dbReference>
<evidence type="ECO:0000313" key="2">
    <source>
        <dbReference type="EMBL" id="WAJ72077.1"/>
    </source>
</evidence>
<dbReference type="Pfam" id="PF03167">
    <property type="entry name" value="UDG"/>
    <property type="match status" value="1"/>
</dbReference>
<keyword evidence="3" id="KW-1185">Reference proteome</keyword>
<dbReference type="InterPro" id="IPR036895">
    <property type="entry name" value="Uracil-DNA_glycosylase-like_sf"/>
</dbReference>
<dbReference type="RefSeq" id="WP_268076794.1">
    <property type="nucleotide sequence ID" value="NZ_CP109967.1"/>
</dbReference>
<dbReference type="EC" id="3.2.2.15" evidence="2"/>
<evidence type="ECO:0000259" key="1">
    <source>
        <dbReference type="SMART" id="SM00986"/>
    </source>
</evidence>